<name>A0AAD5XXI2_9FUNG</name>
<sequence length="393" mass="45202">MVESKKISQLRETVEIKMEEMVRERNNVTNKIFVRTYEDLSALTFQENRFLLTGNPGMEKRWRSHLYFTPDSVKFTYHSGDIFEILSVPTNFYLLDTINPVAADAKTIEVSSPRKDNYRGVLKYPGTKHYLMPIWSFEELRCVVDQQLYPLTPEDLLERFELIGGIPRFIFEKSIEEINLAVNRAISNSNLSLFLKSVGEIYSKEDATHVLVHLHVHESDQYQKNTLKFASNTIVERVIAAVDKHNFLGMIEFLKSCTERRAGTAASIFGQVFEAYSHRILMEGGTFEIKNLNNNEISTLKISPSNDQYYKPKSKTYAAIDSVKPSIDIAIEIIDVLRQFSELDQRNFSDKLISNGWKSTRFATFFDEFQALIDIGPKCFKSESHPDIGQLTS</sequence>
<gene>
    <name evidence="1" type="ORF">HK099_007527</name>
</gene>
<dbReference type="InterPro" id="IPR052980">
    <property type="entry name" value="Crinkler_effector"/>
</dbReference>
<accession>A0AAD5XXI2</accession>
<proteinExistence type="predicted"/>
<dbReference type="Proteomes" id="UP001211065">
    <property type="component" value="Unassembled WGS sequence"/>
</dbReference>
<dbReference type="AlphaFoldDB" id="A0AAD5XXI2"/>
<protein>
    <submittedName>
        <fullName evidence="1">Uncharacterized protein</fullName>
    </submittedName>
</protein>
<reference evidence="1" key="1">
    <citation type="submission" date="2020-05" db="EMBL/GenBank/DDBJ databases">
        <title>Phylogenomic resolution of chytrid fungi.</title>
        <authorList>
            <person name="Stajich J.E."/>
            <person name="Amses K."/>
            <person name="Simmons R."/>
            <person name="Seto K."/>
            <person name="Myers J."/>
            <person name="Bonds A."/>
            <person name="Quandt C.A."/>
            <person name="Barry K."/>
            <person name="Liu P."/>
            <person name="Grigoriev I."/>
            <person name="Longcore J.E."/>
            <person name="James T.Y."/>
        </authorList>
    </citation>
    <scope>NUCLEOTIDE SEQUENCE</scope>
    <source>
        <strain evidence="1">JEL0476</strain>
    </source>
</reference>
<comment type="caution">
    <text evidence="1">The sequence shown here is derived from an EMBL/GenBank/DDBJ whole genome shotgun (WGS) entry which is preliminary data.</text>
</comment>
<dbReference type="PANTHER" id="PTHR33129">
    <property type="entry name" value="PROTEIN KINASE DOMAIN-CONTAINING PROTEIN-RELATED"/>
    <property type="match status" value="1"/>
</dbReference>
<keyword evidence="2" id="KW-1185">Reference proteome</keyword>
<dbReference type="PANTHER" id="PTHR33129:SF1">
    <property type="entry name" value="ATP-BINDING PROTEIN"/>
    <property type="match status" value="1"/>
</dbReference>
<organism evidence="1 2">
    <name type="scientific">Clydaea vesicula</name>
    <dbReference type="NCBI Taxonomy" id="447962"/>
    <lineage>
        <taxon>Eukaryota</taxon>
        <taxon>Fungi</taxon>
        <taxon>Fungi incertae sedis</taxon>
        <taxon>Chytridiomycota</taxon>
        <taxon>Chytridiomycota incertae sedis</taxon>
        <taxon>Chytridiomycetes</taxon>
        <taxon>Lobulomycetales</taxon>
        <taxon>Lobulomycetaceae</taxon>
        <taxon>Clydaea</taxon>
    </lineage>
</organism>
<evidence type="ECO:0000313" key="2">
    <source>
        <dbReference type="Proteomes" id="UP001211065"/>
    </source>
</evidence>
<evidence type="ECO:0000313" key="1">
    <source>
        <dbReference type="EMBL" id="KAJ3213187.1"/>
    </source>
</evidence>
<dbReference type="EMBL" id="JADGJW010000737">
    <property type="protein sequence ID" value="KAJ3213187.1"/>
    <property type="molecule type" value="Genomic_DNA"/>
</dbReference>